<proteinExistence type="predicted"/>
<reference evidence="4" key="1">
    <citation type="journal article" date="2019" name="Sci. Rep.">
        <title>Draft genome of Tanacetum cinerariifolium, the natural source of mosquito coil.</title>
        <authorList>
            <person name="Yamashiro T."/>
            <person name="Shiraishi A."/>
            <person name="Satake H."/>
            <person name="Nakayama K."/>
        </authorList>
    </citation>
    <scope>NUCLEOTIDE SEQUENCE</scope>
</reference>
<evidence type="ECO:0000259" key="3">
    <source>
        <dbReference type="Pfam" id="PF25597"/>
    </source>
</evidence>
<dbReference type="EMBL" id="BKCJ010075472">
    <property type="protein sequence ID" value="GEW81987.1"/>
    <property type="molecule type" value="Genomic_DNA"/>
</dbReference>
<organism evidence="4">
    <name type="scientific">Tanacetum cinerariifolium</name>
    <name type="common">Dalmatian daisy</name>
    <name type="synonym">Chrysanthemum cinerariifolium</name>
    <dbReference type="NCBI Taxonomy" id="118510"/>
    <lineage>
        <taxon>Eukaryota</taxon>
        <taxon>Viridiplantae</taxon>
        <taxon>Streptophyta</taxon>
        <taxon>Embryophyta</taxon>
        <taxon>Tracheophyta</taxon>
        <taxon>Spermatophyta</taxon>
        <taxon>Magnoliopsida</taxon>
        <taxon>eudicotyledons</taxon>
        <taxon>Gunneridae</taxon>
        <taxon>Pentapetalae</taxon>
        <taxon>asterids</taxon>
        <taxon>campanulids</taxon>
        <taxon>Asterales</taxon>
        <taxon>Asteraceae</taxon>
        <taxon>Asteroideae</taxon>
        <taxon>Anthemideae</taxon>
        <taxon>Anthemidinae</taxon>
        <taxon>Tanacetum</taxon>
    </lineage>
</organism>
<protein>
    <submittedName>
        <fullName evidence="4">Retrovirus-related Pol polyprotein from transposon TNT 1-94</fullName>
    </submittedName>
</protein>
<sequence length="771" mass="88551">MIPFGCPVIILNTIDHLGKFDGKANEGFFVGYFLNSKAFKLFNSKTRIVKENLHIRFSESTTNVVRSGPDWLLDIDVLTRTMNYEPIVAGTQSNGFAEKEDNVNNTNNVNTVSLTVNAAGTNEDNELPFDLNMPSLEDVSIFNFSNDDEDDGIMADINNLDTTIQGNSDKLVAQGHTQEEAIDYYEVFAPVTKIEAIRLFLAYASFKDFVVYQMDVKSSFLYGKIEEEVYVCQPPEFENSNFLDRVYKVKKALYGLHQDPRAWHETLSTYILDNGFQKGKIDKTLFIKRYKGDILLVQVYVDDTIFDSTKKELCNAFEWLMHKKFQMSSIGELTFFLGLQVKQKKDRIFISQDKYVAKILKKFGFIKVTTISAPMETQTPLLKDKNSEEVDVYMYRSMIGSLMYLTSSRPNIMFAVCACARYQVNPKLWSNAMDKTINGEAQLHARVDGKKIIITEASIKRDLQLANEEGFDYLPNFTIFEQLALMGPNTTAWNEFSSTVAFAIICLATSQKFNFSKWIFDDEAVHKELGNSLVRAATIVSSLEAEQDNGGGPRCQEAMRNTTAQTRFESVSKHFNDSLLARGNTPQSDEDRLELNELIALCTTLQTIVLDLEKKKTTQCNDIASLKKRVKKLEKKNRSRTHKLKRLYKTCKRERAQKKQEETNIALIKTWDNIQAKIDADHQLAERSQAQEQEELSDAKKATLFVQLWEKRRKHFEAKRSEEKRNKPPTQAQKRKIMCNYLKNMEGYTLKQLKLKEFMKFKRCLTEHLKG</sequence>
<feature type="domain" description="Retroviral polymerase SH3-like" evidence="3">
    <location>
        <begin position="6"/>
        <end position="62"/>
    </location>
</feature>
<dbReference type="Pfam" id="PF25597">
    <property type="entry name" value="SH3_retrovirus"/>
    <property type="match status" value="1"/>
</dbReference>
<comment type="caution">
    <text evidence="4">The sequence shown here is derived from an EMBL/GenBank/DDBJ whole genome shotgun (WGS) entry which is preliminary data.</text>
</comment>
<evidence type="ECO:0000259" key="2">
    <source>
        <dbReference type="Pfam" id="PF07727"/>
    </source>
</evidence>
<dbReference type="InterPro" id="IPR013103">
    <property type="entry name" value="RVT_2"/>
</dbReference>
<evidence type="ECO:0000256" key="1">
    <source>
        <dbReference type="SAM" id="Coils"/>
    </source>
</evidence>
<name>A0A699GYF2_TANCI</name>
<dbReference type="AlphaFoldDB" id="A0A699GYF2"/>
<feature type="domain" description="Reverse transcriptase Ty1/copia-type" evidence="2">
    <location>
        <begin position="169"/>
        <end position="376"/>
    </location>
</feature>
<feature type="coiled-coil region" evidence="1">
    <location>
        <begin position="616"/>
        <end position="702"/>
    </location>
</feature>
<dbReference type="PANTHER" id="PTHR11439">
    <property type="entry name" value="GAG-POL-RELATED RETROTRANSPOSON"/>
    <property type="match status" value="1"/>
</dbReference>
<evidence type="ECO:0000313" key="4">
    <source>
        <dbReference type="EMBL" id="GEW81987.1"/>
    </source>
</evidence>
<dbReference type="Pfam" id="PF07727">
    <property type="entry name" value="RVT_2"/>
    <property type="match status" value="1"/>
</dbReference>
<keyword evidence="1" id="KW-0175">Coiled coil</keyword>
<dbReference type="PANTHER" id="PTHR11439:SF495">
    <property type="entry name" value="REVERSE TRANSCRIPTASE, RNA-DEPENDENT DNA POLYMERASE-RELATED"/>
    <property type="match status" value="1"/>
</dbReference>
<dbReference type="InterPro" id="IPR057670">
    <property type="entry name" value="SH3_retrovirus"/>
</dbReference>
<gene>
    <name evidence="4" type="ORF">Tci_253963</name>
</gene>
<accession>A0A699GYF2</accession>